<dbReference type="InterPro" id="IPR021279">
    <property type="entry name" value="DUF2721"/>
</dbReference>
<sequence length="134" mass="14822">MTLPDLPIATPSLLFPAISLLMLAYTNRFLALATIVRNLHASWRQNHDPLLEAQITNLRRRLVLIRNMQAAGVVSLIACTVSTMFLFVSYQPGGQIFFAISLVFMILSLSLTLNEVVISGRALDMQLSDMAKSS</sequence>
<keyword evidence="1" id="KW-1133">Transmembrane helix</keyword>
<evidence type="ECO:0000256" key="1">
    <source>
        <dbReference type="SAM" id="Phobius"/>
    </source>
</evidence>
<dbReference type="EMBL" id="JACHIF010000005">
    <property type="protein sequence ID" value="MBB5038480.1"/>
    <property type="molecule type" value="Genomic_DNA"/>
</dbReference>
<dbReference type="RefSeq" id="WP_184209353.1">
    <property type="nucleotide sequence ID" value="NZ_JACHIF010000005.1"/>
</dbReference>
<keyword evidence="1" id="KW-0472">Membrane</keyword>
<gene>
    <name evidence="2" type="ORF">HNQ64_002743</name>
</gene>
<organism evidence="2 3">
    <name type="scientific">Prosthecobacter dejongeii</name>
    <dbReference type="NCBI Taxonomy" id="48465"/>
    <lineage>
        <taxon>Bacteria</taxon>
        <taxon>Pseudomonadati</taxon>
        <taxon>Verrucomicrobiota</taxon>
        <taxon>Verrucomicrobiia</taxon>
        <taxon>Verrucomicrobiales</taxon>
        <taxon>Verrucomicrobiaceae</taxon>
        <taxon>Prosthecobacter</taxon>
    </lineage>
</organism>
<accession>A0A7W8DQR3</accession>
<feature type="transmembrane region" description="Helical" evidence="1">
    <location>
        <begin position="96"/>
        <end position="118"/>
    </location>
</feature>
<evidence type="ECO:0000313" key="3">
    <source>
        <dbReference type="Proteomes" id="UP000534294"/>
    </source>
</evidence>
<feature type="transmembrane region" description="Helical" evidence="1">
    <location>
        <begin position="13"/>
        <end position="36"/>
    </location>
</feature>
<dbReference type="AlphaFoldDB" id="A0A7W8DQR3"/>
<comment type="caution">
    <text evidence="2">The sequence shown here is derived from an EMBL/GenBank/DDBJ whole genome shotgun (WGS) entry which is preliminary data.</text>
</comment>
<protein>
    <recommendedName>
        <fullName evidence="4">DUF2721 domain-containing protein</fullName>
    </recommendedName>
</protein>
<feature type="transmembrane region" description="Helical" evidence="1">
    <location>
        <begin position="70"/>
        <end position="90"/>
    </location>
</feature>
<keyword evidence="1" id="KW-0812">Transmembrane</keyword>
<evidence type="ECO:0008006" key="4">
    <source>
        <dbReference type="Google" id="ProtNLM"/>
    </source>
</evidence>
<dbReference type="Pfam" id="PF11026">
    <property type="entry name" value="DUF2721"/>
    <property type="match status" value="1"/>
</dbReference>
<evidence type="ECO:0000313" key="2">
    <source>
        <dbReference type="EMBL" id="MBB5038480.1"/>
    </source>
</evidence>
<keyword evidence="3" id="KW-1185">Reference proteome</keyword>
<proteinExistence type="predicted"/>
<name>A0A7W8DQR3_9BACT</name>
<reference evidence="2 3" key="1">
    <citation type="submission" date="2020-08" db="EMBL/GenBank/DDBJ databases">
        <title>Genomic Encyclopedia of Type Strains, Phase IV (KMG-IV): sequencing the most valuable type-strain genomes for metagenomic binning, comparative biology and taxonomic classification.</title>
        <authorList>
            <person name="Goeker M."/>
        </authorList>
    </citation>
    <scope>NUCLEOTIDE SEQUENCE [LARGE SCALE GENOMIC DNA]</scope>
    <source>
        <strain evidence="2 3">DSM 12251</strain>
    </source>
</reference>
<dbReference type="Proteomes" id="UP000534294">
    <property type="component" value="Unassembled WGS sequence"/>
</dbReference>